<dbReference type="RefSeq" id="WP_319960748.1">
    <property type="nucleotide sequence ID" value="NZ_JAXARY010000003.1"/>
</dbReference>
<dbReference type="Pfam" id="PF04536">
    <property type="entry name" value="TPM_phosphatase"/>
    <property type="match status" value="1"/>
</dbReference>
<dbReference type="PANTHER" id="PTHR30373">
    <property type="entry name" value="UPF0603 PROTEIN YGCG"/>
    <property type="match status" value="1"/>
</dbReference>
<dbReference type="Proteomes" id="UP001284537">
    <property type="component" value="Unassembled WGS sequence"/>
</dbReference>
<gene>
    <name evidence="2" type="ORF">QLH52_04880</name>
</gene>
<reference evidence="2 3" key="1">
    <citation type="submission" date="2023-11" db="EMBL/GenBank/DDBJ databases">
        <authorList>
            <person name="Ouyang M.-Y."/>
        </authorList>
    </citation>
    <scope>NUCLEOTIDE SEQUENCE [LARGE SCALE GENOMIC DNA]</scope>
    <source>
        <strain evidence="2 3">OY6</strain>
    </source>
</reference>
<dbReference type="PANTHER" id="PTHR30373:SF8">
    <property type="entry name" value="BLL7265 PROTEIN"/>
    <property type="match status" value="1"/>
</dbReference>
<dbReference type="InterPro" id="IPR007621">
    <property type="entry name" value="TPM_dom"/>
</dbReference>
<dbReference type="Gene3D" id="3.10.310.50">
    <property type="match status" value="1"/>
</dbReference>
<evidence type="ECO:0000313" key="3">
    <source>
        <dbReference type="Proteomes" id="UP001284537"/>
    </source>
</evidence>
<dbReference type="EMBL" id="JAXARY010000003">
    <property type="protein sequence ID" value="MDX8126605.1"/>
    <property type="molecule type" value="Genomic_DNA"/>
</dbReference>
<keyword evidence="3" id="KW-1185">Reference proteome</keyword>
<evidence type="ECO:0000313" key="2">
    <source>
        <dbReference type="EMBL" id="MDX8126605.1"/>
    </source>
</evidence>
<organism evidence="2 3">
    <name type="scientific">Methylomonas defluvii</name>
    <dbReference type="NCBI Taxonomy" id="3045149"/>
    <lineage>
        <taxon>Bacteria</taxon>
        <taxon>Pseudomonadati</taxon>
        <taxon>Pseudomonadota</taxon>
        <taxon>Gammaproteobacteria</taxon>
        <taxon>Methylococcales</taxon>
        <taxon>Methylococcaceae</taxon>
        <taxon>Methylomonas</taxon>
    </lineage>
</organism>
<proteinExistence type="predicted"/>
<protein>
    <submittedName>
        <fullName evidence="2">TPM domain-containing protein</fullName>
    </submittedName>
</protein>
<sequence>MQVIRFLKHIFSGPWRVRLAFSKRSLQAIEAAIADSEASHLGEIRFVVESALEIGELLQGVTPRQRALEVFSQCRIWDTEHNTGVLIYLLFADRDVEIVADRGIHARVGEAVWARICEQMEAQLRAGRFELGVIEGIAHITAQLQQHFPALNKENPNEIADAPLVL</sequence>
<evidence type="ECO:0000259" key="1">
    <source>
        <dbReference type="Pfam" id="PF04536"/>
    </source>
</evidence>
<comment type="caution">
    <text evidence="2">The sequence shown here is derived from an EMBL/GenBank/DDBJ whole genome shotgun (WGS) entry which is preliminary data.</text>
</comment>
<accession>A0ABU4UAY6</accession>
<feature type="domain" description="TPM" evidence="1">
    <location>
        <begin position="21"/>
        <end position="142"/>
    </location>
</feature>
<name>A0ABU4UAY6_9GAMM</name>